<feature type="region of interest" description="Disordered" evidence="1">
    <location>
        <begin position="49"/>
        <end position="131"/>
    </location>
</feature>
<dbReference type="Proteomes" id="UP000327044">
    <property type="component" value="Unassembled WGS sequence"/>
</dbReference>
<accession>A0A5N4B744</accession>
<comment type="caution">
    <text evidence="2">The sequence shown here is derived from an EMBL/GenBank/DDBJ whole genome shotgun (WGS) entry which is preliminary data.</text>
</comment>
<evidence type="ECO:0000256" key="1">
    <source>
        <dbReference type="SAM" id="MobiDB-lite"/>
    </source>
</evidence>
<sequence length="164" mass="18533">MSFLVYLKGKFSLICTFFLFSKFVIKQTISYHFLIFLSVTPATIPSTTPLQAPLPPPPHYGGKNLNLIRTEEEAMFSPESQDILPPNTQKKQRDQQPQQHQASYTQQQQQQQHSVHLEQQQQRQLPPSNFEEFRNNSVEWLRALLGRHEGGSGAGIGTIGGGAE</sequence>
<proteinExistence type="predicted"/>
<dbReference type="InParanoid" id="A0A5N4B744"/>
<dbReference type="AlphaFoldDB" id="A0A5N4B744"/>
<name>A0A5N4B744_PHOPY</name>
<gene>
    <name evidence="2" type="ORF">PPYR_02392</name>
</gene>
<keyword evidence="3" id="KW-1185">Reference proteome</keyword>
<organism evidence="2 3">
    <name type="scientific">Photinus pyralis</name>
    <name type="common">Common eastern firefly</name>
    <name type="synonym">Lampyris pyralis</name>
    <dbReference type="NCBI Taxonomy" id="7054"/>
    <lineage>
        <taxon>Eukaryota</taxon>
        <taxon>Metazoa</taxon>
        <taxon>Ecdysozoa</taxon>
        <taxon>Arthropoda</taxon>
        <taxon>Hexapoda</taxon>
        <taxon>Insecta</taxon>
        <taxon>Pterygota</taxon>
        <taxon>Neoptera</taxon>
        <taxon>Endopterygota</taxon>
        <taxon>Coleoptera</taxon>
        <taxon>Polyphaga</taxon>
        <taxon>Elateriformia</taxon>
        <taxon>Elateroidea</taxon>
        <taxon>Lampyridae</taxon>
        <taxon>Lampyrinae</taxon>
        <taxon>Photinus</taxon>
    </lineage>
</organism>
<evidence type="ECO:0000313" key="2">
    <source>
        <dbReference type="EMBL" id="KAB0805422.1"/>
    </source>
</evidence>
<feature type="compositionally biased region" description="Low complexity" evidence="1">
    <location>
        <begin position="95"/>
        <end position="124"/>
    </location>
</feature>
<dbReference type="EMBL" id="VVIM01000001">
    <property type="protein sequence ID" value="KAB0805422.1"/>
    <property type="molecule type" value="Genomic_DNA"/>
</dbReference>
<protein>
    <submittedName>
        <fullName evidence="2">Uncharacterized protein</fullName>
    </submittedName>
</protein>
<evidence type="ECO:0000313" key="3">
    <source>
        <dbReference type="Proteomes" id="UP000327044"/>
    </source>
</evidence>
<reference evidence="2 3" key="1">
    <citation type="journal article" date="2018" name="Elife">
        <title>Firefly genomes illuminate parallel origins of bioluminescence in beetles.</title>
        <authorList>
            <person name="Fallon T.R."/>
            <person name="Lower S.E."/>
            <person name="Chang C.H."/>
            <person name="Bessho-Uehara M."/>
            <person name="Martin G.J."/>
            <person name="Bewick A.J."/>
            <person name="Behringer M."/>
            <person name="Debat H.J."/>
            <person name="Wong I."/>
            <person name="Day J.C."/>
            <person name="Suvorov A."/>
            <person name="Silva C.J."/>
            <person name="Stanger-Hall K.F."/>
            <person name="Hall D.W."/>
            <person name="Schmitz R.J."/>
            <person name="Nelson D.R."/>
            <person name="Lewis S.M."/>
            <person name="Shigenobu S."/>
            <person name="Bybee S.M."/>
            <person name="Larracuente A.M."/>
            <person name="Oba Y."/>
            <person name="Weng J.K."/>
        </authorList>
    </citation>
    <scope>NUCLEOTIDE SEQUENCE [LARGE SCALE GENOMIC DNA]</scope>
    <source>
        <strain evidence="2">1611_PpyrPB1</strain>
        <tissue evidence="2">Whole body</tissue>
    </source>
</reference>